<dbReference type="InterPro" id="IPR004176">
    <property type="entry name" value="Clp_R_N"/>
</dbReference>
<sequence>MDLNKMTQKLQEAVMEAQTLAIRNQHQEVDIVHLFLTLLRQSDSLIVRILQKLNINTIQLEQKIEELLQKKPQVSGTGIEAGKLYITGRLQQLFIQAEEEAKQLQDEYLSVEHIMLALTKGKNSSEMEKILQQFSVRRDDVQKIIAEIRGNQRVTSQNPEATYEVLTKYGRDLVAEVRSGKLDPVIGRDEEIRRVIRILSRKTKNNPVLIGEPGVGKTAIVEGLAQRIVRRDVPEGLKDKTIFALDIGSLIAGAKFRGEFEERLKAVLNEIKKSDGRILLFIDELHTIVGAGKTEGAMDAGNMLKPMLARGELHCIGATTLDEHRKYIEKDPALERRFQQVLVNESTIEDTISILRGLKERFEIHHGVNIHDRAIVAAATLSDRYITERFLPDKAIDLIDEACAMIRTEIDSMPSELDEVTRRVMQLEIEEAALRKETDQGSKTRLDVLLKELSNLKEKANSMKAQWLFEKEGIGQVQLLREELEKAKRELEDAENKYDLNRAAELRHGRIPQIEKELKSLETKVNDTKSDNRLLREEVTEEEIAGIVARWTGIPVTKLVEGEREKLLKLHDILRERVIGQDEAIELVSDAVLRARAGIKDPNKPIGSFVFLGPTGVGKTELAKALAQSLFDSEEQIIRLDMSEYMEKHSVSRLIGAPPGYVGYEEGGQLTEAVRRKPYSVILMDEIEKAHPEVFNILLQMLDDGRVTDSQGRTVDFKNTVIIMTSNIGSQYLFEGLTSEGEIIEEIRKKVLEQLQLHFRPEFLNRIDDIILFKPLTMKEIIGIVEKMVKDLQGRLQDRNITLLLTNQAKTYIAESGFDPLYGARPLKRYIQKNIETKIARELIAGTIQDNETVKVDFQDGQMIILPNE</sequence>
<dbReference type="InterPro" id="IPR050130">
    <property type="entry name" value="ClpA_ClpB"/>
</dbReference>
<dbReference type="Pfam" id="PF17871">
    <property type="entry name" value="AAA_lid_9"/>
    <property type="match status" value="1"/>
</dbReference>
<evidence type="ECO:0000256" key="2">
    <source>
        <dbReference type="ARBA" id="ARBA00022737"/>
    </source>
</evidence>
<comment type="subcellular location">
    <subcellularLocation>
        <location evidence="10">Cytoplasm</location>
    </subcellularLocation>
</comment>
<dbReference type="InterPro" id="IPR003593">
    <property type="entry name" value="AAA+_ATPase"/>
</dbReference>
<evidence type="ECO:0000256" key="8">
    <source>
        <dbReference type="PROSITE-ProRule" id="PRU01251"/>
    </source>
</evidence>
<dbReference type="InterPro" id="IPR027417">
    <property type="entry name" value="P-loop_NTPase"/>
</dbReference>
<feature type="domain" description="Clp R" evidence="11">
    <location>
        <begin position="3"/>
        <end position="151"/>
    </location>
</feature>
<dbReference type="InterPro" id="IPR003959">
    <property type="entry name" value="ATPase_AAA_core"/>
</dbReference>
<feature type="coiled-coil region" evidence="10">
    <location>
        <begin position="50"/>
        <end position="114"/>
    </location>
</feature>
<evidence type="ECO:0000256" key="9">
    <source>
        <dbReference type="RuleBase" id="RU004432"/>
    </source>
</evidence>
<comment type="function">
    <text evidence="10">Part of a stress-induced multi-chaperone system, it is involved in the recovery of the cell from heat-induced damage, in cooperation with DnaK, DnaJ and GrpE.</text>
</comment>
<dbReference type="PROSITE" id="PS00870">
    <property type="entry name" value="CLPAB_1"/>
    <property type="match status" value="1"/>
</dbReference>
<evidence type="ECO:0000256" key="4">
    <source>
        <dbReference type="ARBA" id="ARBA00022840"/>
    </source>
</evidence>
<evidence type="ECO:0000256" key="3">
    <source>
        <dbReference type="ARBA" id="ARBA00022741"/>
    </source>
</evidence>
<dbReference type="InterPro" id="IPR001270">
    <property type="entry name" value="ClpA/B"/>
</dbReference>
<comment type="similarity">
    <text evidence="1 9">Belongs to the ClpA/ClpB family.</text>
</comment>
<dbReference type="SMART" id="SM00382">
    <property type="entry name" value="AAA"/>
    <property type="match status" value="2"/>
</dbReference>
<keyword evidence="4 9" id="KW-0067">ATP-binding</keyword>
<evidence type="ECO:0000256" key="10">
    <source>
        <dbReference type="RuleBase" id="RU362034"/>
    </source>
</evidence>
<evidence type="ECO:0000313" key="13">
    <source>
        <dbReference type="Proteomes" id="UP001516662"/>
    </source>
</evidence>
<keyword evidence="13" id="KW-1185">Reference proteome</keyword>
<gene>
    <name evidence="10 12" type="primary">clpB</name>
    <name evidence="12" type="ORF">IMZ08_14960</name>
</gene>
<evidence type="ECO:0000256" key="7">
    <source>
        <dbReference type="ARBA" id="ARBA00026057"/>
    </source>
</evidence>
<dbReference type="Gene3D" id="3.40.50.300">
    <property type="entry name" value="P-loop containing nucleotide triphosphate hydrolases"/>
    <property type="match status" value="3"/>
</dbReference>
<reference evidence="12 13" key="1">
    <citation type="submission" date="2020-10" db="EMBL/GenBank/DDBJ databases">
        <title>Bacillus sp. HD4P25, an endophyte from a halophyte.</title>
        <authorList>
            <person name="Sun J.-Q."/>
        </authorList>
    </citation>
    <scope>NUCLEOTIDE SEQUENCE [LARGE SCALE GENOMIC DNA]</scope>
    <source>
        <strain evidence="12 13">YIM 93174</strain>
    </source>
</reference>
<dbReference type="Pfam" id="PF02861">
    <property type="entry name" value="Clp_N"/>
    <property type="match status" value="1"/>
</dbReference>
<dbReference type="InterPro" id="IPR036628">
    <property type="entry name" value="Clp_N_dom_sf"/>
</dbReference>
<dbReference type="Pfam" id="PF00004">
    <property type="entry name" value="AAA"/>
    <property type="match status" value="1"/>
</dbReference>
<dbReference type="InterPro" id="IPR041546">
    <property type="entry name" value="ClpA/ClpB_AAA_lid"/>
</dbReference>
<name>A0ABR9QLI3_9BACI</name>
<keyword evidence="10" id="KW-0963">Cytoplasm</keyword>
<dbReference type="EMBL" id="JADCLJ010000022">
    <property type="protein sequence ID" value="MBE4909349.1"/>
    <property type="molecule type" value="Genomic_DNA"/>
</dbReference>
<proteinExistence type="inferred from homology"/>
<keyword evidence="10" id="KW-0346">Stress response</keyword>
<dbReference type="SMART" id="SM01086">
    <property type="entry name" value="ClpB_D2-small"/>
    <property type="match status" value="1"/>
</dbReference>
<dbReference type="CDD" id="cd19499">
    <property type="entry name" value="RecA-like_ClpB_Hsp104-like"/>
    <property type="match status" value="1"/>
</dbReference>
<comment type="subunit">
    <text evidence="10">Homohexamer; The oligomerization is ATP-dependent.</text>
</comment>
<keyword evidence="5 10" id="KW-0175">Coiled coil</keyword>
<dbReference type="InterPro" id="IPR017730">
    <property type="entry name" value="Chaperonin_ClpB"/>
</dbReference>
<dbReference type="InterPro" id="IPR019489">
    <property type="entry name" value="Clp_ATPase_C"/>
</dbReference>
<evidence type="ECO:0000313" key="12">
    <source>
        <dbReference type="EMBL" id="MBE4909349.1"/>
    </source>
</evidence>
<evidence type="ECO:0000259" key="11">
    <source>
        <dbReference type="PROSITE" id="PS51903"/>
    </source>
</evidence>
<keyword evidence="6 9" id="KW-0143">Chaperone</keyword>
<organism evidence="12 13">
    <name type="scientific">Litchfieldia luteola</name>
    <dbReference type="NCBI Taxonomy" id="682179"/>
    <lineage>
        <taxon>Bacteria</taxon>
        <taxon>Bacillati</taxon>
        <taxon>Bacillota</taxon>
        <taxon>Bacilli</taxon>
        <taxon>Bacillales</taxon>
        <taxon>Bacillaceae</taxon>
        <taxon>Litchfieldia</taxon>
    </lineage>
</organism>
<dbReference type="SUPFAM" id="SSF81923">
    <property type="entry name" value="Double Clp-N motif"/>
    <property type="match status" value="1"/>
</dbReference>
<dbReference type="RefSeq" id="WP_193537900.1">
    <property type="nucleotide sequence ID" value="NZ_JADCLJ010000022.1"/>
</dbReference>
<keyword evidence="2 8" id="KW-0677">Repeat</keyword>
<dbReference type="PRINTS" id="PR00300">
    <property type="entry name" value="CLPPROTEASEA"/>
</dbReference>
<evidence type="ECO:0000256" key="6">
    <source>
        <dbReference type="ARBA" id="ARBA00023186"/>
    </source>
</evidence>
<dbReference type="SUPFAM" id="SSF52540">
    <property type="entry name" value="P-loop containing nucleoside triphosphate hydrolases"/>
    <property type="match status" value="2"/>
</dbReference>
<dbReference type="InterPro" id="IPR028299">
    <property type="entry name" value="ClpA/B_CS2"/>
</dbReference>
<evidence type="ECO:0000256" key="5">
    <source>
        <dbReference type="ARBA" id="ARBA00023054"/>
    </source>
</evidence>
<dbReference type="PROSITE" id="PS00871">
    <property type="entry name" value="CLPAB_2"/>
    <property type="match status" value="1"/>
</dbReference>
<dbReference type="Gene3D" id="1.10.8.60">
    <property type="match status" value="1"/>
</dbReference>
<evidence type="ECO:0000256" key="1">
    <source>
        <dbReference type="ARBA" id="ARBA00008675"/>
    </source>
</evidence>
<dbReference type="NCBIfam" id="TIGR03346">
    <property type="entry name" value="chaperone_ClpB"/>
    <property type="match status" value="1"/>
</dbReference>
<dbReference type="Pfam" id="PF07724">
    <property type="entry name" value="AAA_2"/>
    <property type="match status" value="1"/>
</dbReference>
<dbReference type="PANTHER" id="PTHR11638">
    <property type="entry name" value="ATP-DEPENDENT CLP PROTEASE"/>
    <property type="match status" value="1"/>
</dbReference>
<comment type="subunit">
    <text evidence="7">Homohexamer. The oligomerization is ATP-dependent.</text>
</comment>
<protein>
    <recommendedName>
        <fullName evidence="10">Chaperone protein ClpB</fullName>
    </recommendedName>
</protein>
<dbReference type="PANTHER" id="PTHR11638:SF18">
    <property type="entry name" value="HEAT SHOCK PROTEIN 104"/>
    <property type="match status" value="1"/>
</dbReference>
<feature type="coiled-coil region" evidence="10">
    <location>
        <begin position="417"/>
        <end position="538"/>
    </location>
</feature>
<comment type="caution">
    <text evidence="12">The sequence shown here is derived from an EMBL/GenBank/DDBJ whole genome shotgun (WGS) entry which is preliminary data.</text>
</comment>
<keyword evidence="3 9" id="KW-0547">Nucleotide-binding</keyword>
<accession>A0ABR9QLI3</accession>
<dbReference type="PROSITE" id="PS51903">
    <property type="entry name" value="CLP_R"/>
    <property type="match status" value="1"/>
</dbReference>
<dbReference type="Gene3D" id="1.10.1780.10">
    <property type="entry name" value="Clp, N-terminal domain"/>
    <property type="match status" value="1"/>
</dbReference>
<dbReference type="InterPro" id="IPR018368">
    <property type="entry name" value="ClpA/B_CS1"/>
</dbReference>
<dbReference type="CDD" id="cd00009">
    <property type="entry name" value="AAA"/>
    <property type="match status" value="1"/>
</dbReference>
<dbReference type="Pfam" id="PF10431">
    <property type="entry name" value="ClpB_D2-small"/>
    <property type="match status" value="1"/>
</dbReference>
<dbReference type="Proteomes" id="UP001516662">
    <property type="component" value="Unassembled WGS sequence"/>
</dbReference>